<reference evidence="1 2" key="1">
    <citation type="journal article" date="2021" name="Plant Biotechnol. J.">
        <title>Multi-omics assisted identification of the key and species-specific regulatory components of drought-tolerant mechanisms in Gossypium stocksii.</title>
        <authorList>
            <person name="Yu D."/>
            <person name="Ke L."/>
            <person name="Zhang D."/>
            <person name="Wu Y."/>
            <person name="Sun Y."/>
            <person name="Mei J."/>
            <person name="Sun J."/>
            <person name="Sun Y."/>
        </authorList>
    </citation>
    <scope>NUCLEOTIDE SEQUENCE [LARGE SCALE GENOMIC DNA]</scope>
    <source>
        <strain evidence="2">cv. E1</strain>
        <tissue evidence="1">Leaf</tissue>
    </source>
</reference>
<dbReference type="AlphaFoldDB" id="A0A9D3WF45"/>
<evidence type="ECO:0000313" key="1">
    <source>
        <dbReference type="EMBL" id="KAH1128742.1"/>
    </source>
</evidence>
<evidence type="ECO:0008006" key="3">
    <source>
        <dbReference type="Google" id="ProtNLM"/>
    </source>
</evidence>
<accession>A0A9D3WF45</accession>
<comment type="caution">
    <text evidence="1">The sequence shown here is derived from an EMBL/GenBank/DDBJ whole genome shotgun (WGS) entry which is preliminary data.</text>
</comment>
<protein>
    <recommendedName>
        <fullName evidence="3">Reverse transcriptase zinc-binding domain-containing protein</fullName>
    </recommendedName>
</protein>
<name>A0A9D3WF45_9ROSI</name>
<organism evidence="1 2">
    <name type="scientific">Gossypium stocksii</name>
    <dbReference type="NCBI Taxonomy" id="47602"/>
    <lineage>
        <taxon>Eukaryota</taxon>
        <taxon>Viridiplantae</taxon>
        <taxon>Streptophyta</taxon>
        <taxon>Embryophyta</taxon>
        <taxon>Tracheophyta</taxon>
        <taxon>Spermatophyta</taxon>
        <taxon>Magnoliopsida</taxon>
        <taxon>eudicotyledons</taxon>
        <taxon>Gunneridae</taxon>
        <taxon>Pentapetalae</taxon>
        <taxon>rosids</taxon>
        <taxon>malvids</taxon>
        <taxon>Malvales</taxon>
        <taxon>Malvaceae</taxon>
        <taxon>Malvoideae</taxon>
        <taxon>Gossypium</taxon>
    </lineage>
</organism>
<dbReference type="Proteomes" id="UP000828251">
    <property type="component" value="Unassembled WGS sequence"/>
</dbReference>
<gene>
    <name evidence="1" type="ORF">J1N35_000120</name>
</gene>
<evidence type="ECO:0000313" key="2">
    <source>
        <dbReference type="Proteomes" id="UP000828251"/>
    </source>
</evidence>
<dbReference type="OrthoDB" id="1001947at2759"/>
<sequence>MKLDYHLLVNTKSLWVWVLKKKYNVQGELLNFISRRNCSFIWKSFSRVWPEVVGNVFWSISDGRMMNFWDDVWVRQMGPLRDILGGPDQPDNTLRVCDLVTDNGFWDWDRLTNFVLRPIIRQIAAIIPHLML</sequence>
<dbReference type="EMBL" id="JAIQCV010000001">
    <property type="protein sequence ID" value="KAH1128742.1"/>
    <property type="molecule type" value="Genomic_DNA"/>
</dbReference>
<keyword evidence="2" id="KW-1185">Reference proteome</keyword>
<proteinExistence type="predicted"/>